<dbReference type="AlphaFoldDB" id="A0A7M7KQI2"/>
<dbReference type="EC" id="3.5.1.25" evidence="2 8"/>
<dbReference type="RefSeq" id="XP_022669316.1">
    <property type="nucleotide sequence ID" value="XM_022813581.1"/>
</dbReference>
<feature type="binding site" evidence="10">
    <location>
        <begin position="318"/>
        <end position="320"/>
    </location>
    <ligand>
        <name>substrate</name>
    </ligand>
</feature>
<evidence type="ECO:0000256" key="8">
    <source>
        <dbReference type="PIRNR" id="PIRNR038994"/>
    </source>
</evidence>
<evidence type="ECO:0000313" key="14">
    <source>
        <dbReference type="Proteomes" id="UP000594260"/>
    </source>
</evidence>
<dbReference type="RefSeq" id="XP_022669313.1">
    <property type="nucleotide sequence ID" value="XM_022813578.1"/>
</dbReference>
<dbReference type="NCBIfam" id="TIGR00221">
    <property type="entry name" value="nagA"/>
    <property type="match status" value="1"/>
</dbReference>
<evidence type="ECO:0000256" key="11">
    <source>
        <dbReference type="PIRSR" id="PIRSR038994-3"/>
    </source>
</evidence>
<dbReference type="RefSeq" id="XP_022669312.1">
    <property type="nucleotide sequence ID" value="XM_022813577.1"/>
</dbReference>
<dbReference type="GO" id="GO:0106279">
    <property type="term" value="P:negative regulation of UDP-N-acetylglucosamine biosynthetic process"/>
    <property type="evidence" value="ECO:0007669"/>
    <property type="project" value="UniProtKB-ARBA"/>
</dbReference>
<dbReference type="EnsemblMetazoa" id="XM_022813576">
    <property type="protein sequence ID" value="XP_022669311"/>
    <property type="gene ID" value="LOC111253727"/>
</dbReference>
<feature type="binding site" evidence="11">
    <location>
        <position position="135"/>
    </location>
    <ligand>
        <name>Zn(2+)</name>
        <dbReference type="ChEBI" id="CHEBI:29105"/>
    </ligand>
</feature>
<dbReference type="EnsemblMetazoa" id="XM_022813580">
    <property type="protein sequence ID" value="XP_022669315"/>
    <property type="gene ID" value="LOC111253727"/>
</dbReference>
<dbReference type="EnsemblMetazoa" id="XM_022813578">
    <property type="protein sequence ID" value="XP_022669313"/>
    <property type="gene ID" value="LOC111253727"/>
</dbReference>
<keyword evidence="14" id="KW-1185">Reference proteome</keyword>
<dbReference type="RefSeq" id="XP_022669318.1">
    <property type="nucleotide sequence ID" value="XM_022813583.1"/>
</dbReference>
<feature type="binding site" evidence="10">
    <location>
        <position position="235"/>
    </location>
    <ligand>
        <name>substrate</name>
    </ligand>
</feature>
<evidence type="ECO:0000256" key="2">
    <source>
        <dbReference type="ARBA" id="ARBA00011899"/>
    </source>
</evidence>
<evidence type="ECO:0000256" key="4">
    <source>
        <dbReference type="ARBA" id="ARBA00022723"/>
    </source>
</evidence>
<dbReference type="InParanoid" id="A0A7M7KQI2"/>
<dbReference type="GO" id="GO:0019262">
    <property type="term" value="P:N-acetylneuraminate catabolic process"/>
    <property type="evidence" value="ECO:0007669"/>
    <property type="project" value="UniProtKB-ARBA"/>
</dbReference>
<organism evidence="13 14">
    <name type="scientific">Varroa destructor</name>
    <name type="common">Honeybee mite</name>
    <dbReference type="NCBI Taxonomy" id="109461"/>
    <lineage>
        <taxon>Eukaryota</taxon>
        <taxon>Metazoa</taxon>
        <taxon>Ecdysozoa</taxon>
        <taxon>Arthropoda</taxon>
        <taxon>Chelicerata</taxon>
        <taxon>Arachnida</taxon>
        <taxon>Acari</taxon>
        <taxon>Parasitiformes</taxon>
        <taxon>Mesostigmata</taxon>
        <taxon>Gamasina</taxon>
        <taxon>Dermanyssoidea</taxon>
        <taxon>Varroidae</taxon>
        <taxon>Varroa</taxon>
    </lineage>
</organism>
<comment type="catalytic activity">
    <reaction evidence="7 8">
        <text>N-acetyl-D-glucosamine 6-phosphate + H2O = D-glucosamine 6-phosphate + acetate</text>
        <dbReference type="Rhea" id="RHEA:22936"/>
        <dbReference type="ChEBI" id="CHEBI:15377"/>
        <dbReference type="ChEBI" id="CHEBI:30089"/>
        <dbReference type="ChEBI" id="CHEBI:57513"/>
        <dbReference type="ChEBI" id="CHEBI:58725"/>
        <dbReference type="EC" id="3.5.1.25"/>
    </reaction>
</comment>
<dbReference type="KEGG" id="vde:111253727"/>
<keyword evidence="5 8" id="KW-0378">Hydrolase</keyword>
<dbReference type="InterPro" id="IPR003764">
    <property type="entry name" value="GlcNAc_6-P_deAcase"/>
</dbReference>
<dbReference type="RefSeq" id="XP_022669315.1">
    <property type="nucleotide sequence ID" value="XM_022813580.1"/>
</dbReference>
<feature type="binding site" evidence="10">
    <location>
        <position position="262"/>
    </location>
    <ligand>
        <name>substrate</name>
    </ligand>
</feature>
<proteinExistence type="inferred from homology"/>
<dbReference type="FunCoup" id="A0A7M7KQI2">
    <property type="interactions" value="194"/>
</dbReference>
<dbReference type="EnsemblMetazoa" id="XM_022813581">
    <property type="protein sequence ID" value="XP_022669316"/>
    <property type="gene ID" value="LOC111253727"/>
</dbReference>
<comment type="similarity">
    <text evidence="1 8">Belongs to the metallo-dependent hydrolases superfamily. NagA family.</text>
</comment>
<feature type="binding site" evidence="11">
    <location>
        <position position="203"/>
    </location>
    <ligand>
        <name>Zn(2+)</name>
        <dbReference type="ChEBI" id="CHEBI:29105"/>
    </ligand>
</feature>
<dbReference type="GO" id="GO:0046872">
    <property type="term" value="F:metal ion binding"/>
    <property type="evidence" value="ECO:0007669"/>
    <property type="project" value="UniProtKB-KW"/>
</dbReference>
<dbReference type="PIRSF" id="PIRSF038994">
    <property type="entry name" value="NagA"/>
    <property type="match status" value="1"/>
</dbReference>
<keyword evidence="6 8" id="KW-0119">Carbohydrate metabolism</keyword>
<feature type="domain" description="Amidohydrolase-related" evidence="12">
    <location>
        <begin position="54"/>
        <end position="390"/>
    </location>
</feature>
<feature type="binding site" evidence="11">
    <location>
        <position position="224"/>
    </location>
    <ligand>
        <name>Zn(2+)</name>
        <dbReference type="ChEBI" id="CHEBI:29105"/>
    </ligand>
</feature>
<evidence type="ECO:0000256" key="10">
    <source>
        <dbReference type="PIRSR" id="PIRSR038994-2"/>
    </source>
</evidence>
<dbReference type="RefSeq" id="XP_022669311.1">
    <property type="nucleotide sequence ID" value="XM_022813576.1"/>
</dbReference>
<evidence type="ECO:0000256" key="5">
    <source>
        <dbReference type="ARBA" id="ARBA00022801"/>
    </source>
</evidence>
<evidence type="ECO:0000259" key="12">
    <source>
        <dbReference type="Pfam" id="PF01979"/>
    </source>
</evidence>
<dbReference type="FunFam" id="3.20.20.140:FF:000023">
    <property type="entry name" value="N-acetylglucosamine-6-phosphate deacetylase"/>
    <property type="match status" value="1"/>
</dbReference>
<dbReference type="SUPFAM" id="SSF51556">
    <property type="entry name" value="Metallo-dependent hydrolases"/>
    <property type="match status" value="1"/>
</dbReference>
<evidence type="ECO:0000256" key="7">
    <source>
        <dbReference type="ARBA" id="ARBA00047647"/>
    </source>
</evidence>
<dbReference type="Proteomes" id="UP000594260">
    <property type="component" value="Unplaced"/>
</dbReference>
<dbReference type="EnsemblMetazoa" id="XM_022813583">
    <property type="protein sequence ID" value="XP_022669318"/>
    <property type="gene ID" value="LOC111253727"/>
</dbReference>
<feature type="active site" description="Proton donor/acceptor" evidence="9">
    <location>
        <position position="284"/>
    </location>
</feature>
<dbReference type="Pfam" id="PF01979">
    <property type="entry name" value="Amidohydro_1"/>
    <property type="match status" value="1"/>
</dbReference>
<dbReference type="PANTHER" id="PTHR11113">
    <property type="entry name" value="N-ACETYLGLUCOSAMINE-6-PHOSPHATE DEACETYLASE"/>
    <property type="match status" value="1"/>
</dbReference>
<dbReference type="Gene3D" id="2.30.40.10">
    <property type="entry name" value="Urease, subunit C, domain 1"/>
    <property type="match status" value="1"/>
</dbReference>
<dbReference type="InterPro" id="IPR011059">
    <property type="entry name" value="Metal-dep_hydrolase_composite"/>
</dbReference>
<feature type="binding site" evidence="10">
    <location>
        <begin position="227"/>
        <end position="228"/>
    </location>
    <ligand>
        <name>substrate</name>
    </ligand>
</feature>
<keyword evidence="4 11" id="KW-0479">Metal-binding</keyword>
<dbReference type="OMA" id="PCRKGAH"/>
<evidence type="ECO:0000256" key="3">
    <source>
        <dbReference type="ARBA" id="ARBA00018029"/>
    </source>
</evidence>
<dbReference type="EnsemblMetazoa" id="XM_022813582">
    <property type="protein sequence ID" value="XP_022669317"/>
    <property type="gene ID" value="LOC111253727"/>
</dbReference>
<accession>A0A7M7KQI2</accession>
<protein>
    <recommendedName>
        <fullName evidence="3 8">N-acetylglucosamine-6-phosphate deacetylase</fullName>
        <ecNumber evidence="2 8">3.5.1.25</ecNumber>
    </recommendedName>
</protein>
<comment type="cofactor">
    <cofactor evidence="11">
        <name>a divalent metal cation</name>
        <dbReference type="ChEBI" id="CHEBI:60240"/>
    </cofactor>
    <text evidence="11">Binds 1 divalent metal cation per subunit.</text>
</comment>
<dbReference type="GO" id="GO:0006046">
    <property type="term" value="P:N-acetylglucosamine catabolic process"/>
    <property type="evidence" value="ECO:0007669"/>
    <property type="project" value="TreeGrafter"/>
</dbReference>
<dbReference type="InterPro" id="IPR006680">
    <property type="entry name" value="Amidohydro-rel"/>
</dbReference>
<dbReference type="Gene3D" id="3.20.20.140">
    <property type="entry name" value="Metal-dependent hydrolases"/>
    <property type="match status" value="1"/>
</dbReference>
<evidence type="ECO:0000313" key="13">
    <source>
        <dbReference type="EnsemblMetazoa" id="XP_022669315"/>
    </source>
</evidence>
<evidence type="ECO:0000256" key="6">
    <source>
        <dbReference type="ARBA" id="ARBA00023277"/>
    </source>
</evidence>
<dbReference type="SUPFAM" id="SSF51338">
    <property type="entry name" value="Composite domain of metallo-dependent hydrolases"/>
    <property type="match status" value="1"/>
</dbReference>
<dbReference type="GO" id="GO:0008448">
    <property type="term" value="F:N-acetylglucosamine-6-phosphate deacetylase activity"/>
    <property type="evidence" value="ECO:0007669"/>
    <property type="project" value="UniProtKB-UniRule"/>
</dbReference>
<dbReference type="GeneID" id="111253727"/>
<dbReference type="PANTHER" id="PTHR11113:SF14">
    <property type="entry name" value="N-ACETYLGLUCOSAMINE-6-PHOSPHATE DEACETYLASE"/>
    <property type="match status" value="1"/>
</dbReference>
<sequence>MGPIIRLKNCRVLRGRKFQHEDLFVQDGKIINYLRVFYEQKRKPDTVIDCKGHIIAPGFIDLQINGAFGYDFSHNNETVSHAVSEVARELLPSGVIGFCPTLVSSPPEVYQRVLKAIKKTQGGKDGSAVLGLHLEGPFIAMAKRGAHNPNHVRDLSGGITDLREVYGDDLSSVAIVTLAPELDPSGVAIQHLIRQGIIVSLGHSMASLEQGQTGARHGATLITHLFNAMLPFHHRDPGFLGLLSSSVHGQAVRFGLIADGIHTHPETLRLAHRTNPENLVLVTDAVAAMGLSSGTHFIGDMFVVTDGKRALIEGTETLCGCIGTMDACIRQFYASSGCSREEALIAASYHPAQVLGLQSKGLLEIGYDADFVILDDDLNVLSTWIAGEKVWEKQ</sequence>
<dbReference type="OrthoDB" id="10264777at2759"/>
<dbReference type="CDD" id="cd00854">
    <property type="entry name" value="NagA"/>
    <property type="match status" value="1"/>
</dbReference>
<dbReference type="EnsemblMetazoa" id="XM_022813577">
    <property type="protein sequence ID" value="XP_022669312"/>
    <property type="gene ID" value="LOC111253727"/>
</dbReference>
<evidence type="ECO:0000256" key="9">
    <source>
        <dbReference type="PIRSR" id="PIRSR038994-1"/>
    </source>
</evidence>
<reference evidence="13" key="1">
    <citation type="submission" date="2021-01" db="UniProtKB">
        <authorList>
            <consortium name="EnsemblMetazoa"/>
        </authorList>
    </citation>
    <scope>IDENTIFICATION</scope>
</reference>
<feature type="binding site" evidence="10">
    <location>
        <position position="146"/>
    </location>
    <ligand>
        <name>substrate</name>
    </ligand>
</feature>
<name>A0A7M7KQI2_VARDE</name>
<dbReference type="InterPro" id="IPR032466">
    <property type="entry name" value="Metal_Hydrolase"/>
</dbReference>
<evidence type="ECO:0000256" key="1">
    <source>
        <dbReference type="ARBA" id="ARBA00010716"/>
    </source>
</evidence>
<dbReference type="RefSeq" id="XP_022669317.1">
    <property type="nucleotide sequence ID" value="XM_022813582.1"/>
</dbReference>